<dbReference type="Pfam" id="PF12833">
    <property type="entry name" value="HTH_18"/>
    <property type="match status" value="1"/>
</dbReference>
<gene>
    <name evidence="5" type="ORF">P7D85_10440</name>
</gene>
<dbReference type="PANTHER" id="PTHR46796">
    <property type="entry name" value="HTH-TYPE TRANSCRIPTIONAL ACTIVATOR RHAS-RELATED"/>
    <property type="match status" value="1"/>
</dbReference>
<dbReference type="RefSeq" id="WP_311822342.1">
    <property type="nucleotide sequence ID" value="NZ_JARPYF010000005.1"/>
</dbReference>
<evidence type="ECO:0000313" key="5">
    <source>
        <dbReference type="EMBL" id="MDT2600193.1"/>
    </source>
</evidence>
<dbReference type="Proteomes" id="UP001252875">
    <property type="component" value="Unassembled WGS sequence"/>
</dbReference>
<dbReference type="Pfam" id="PF20240">
    <property type="entry name" value="DUF6597"/>
    <property type="match status" value="1"/>
</dbReference>
<dbReference type="InterPro" id="IPR046532">
    <property type="entry name" value="DUF6597"/>
</dbReference>
<dbReference type="InterPro" id="IPR050204">
    <property type="entry name" value="AraC_XylS_family_regulators"/>
</dbReference>
<keyword evidence="1" id="KW-0805">Transcription regulation</keyword>
<comment type="caution">
    <text evidence="5">The sequence shown here is derived from an EMBL/GenBank/DDBJ whole genome shotgun (WGS) entry which is preliminary data.</text>
</comment>
<dbReference type="SUPFAM" id="SSF46689">
    <property type="entry name" value="Homeodomain-like"/>
    <property type="match status" value="1"/>
</dbReference>
<evidence type="ECO:0000256" key="3">
    <source>
        <dbReference type="ARBA" id="ARBA00023163"/>
    </source>
</evidence>
<name>A0ABU3EZ92_9ENTE</name>
<dbReference type="PROSITE" id="PS01124">
    <property type="entry name" value="HTH_ARAC_FAMILY_2"/>
    <property type="match status" value="1"/>
</dbReference>
<dbReference type="PANTHER" id="PTHR46796:SF13">
    <property type="entry name" value="HTH-TYPE TRANSCRIPTIONAL ACTIVATOR RHAS"/>
    <property type="match status" value="1"/>
</dbReference>
<dbReference type="SMART" id="SM00342">
    <property type="entry name" value="HTH_ARAC"/>
    <property type="match status" value="1"/>
</dbReference>
<dbReference type="Gene3D" id="1.10.10.60">
    <property type="entry name" value="Homeodomain-like"/>
    <property type="match status" value="1"/>
</dbReference>
<accession>A0ABU3EZ92</accession>
<evidence type="ECO:0000256" key="2">
    <source>
        <dbReference type="ARBA" id="ARBA00023125"/>
    </source>
</evidence>
<dbReference type="EMBL" id="JARPYI010000005">
    <property type="protein sequence ID" value="MDT2600193.1"/>
    <property type="molecule type" value="Genomic_DNA"/>
</dbReference>
<feature type="domain" description="HTH araC/xylS-type" evidence="4">
    <location>
        <begin position="166"/>
        <end position="266"/>
    </location>
</feature>
<evidence type="ECO:0000256" key="1">
    <source>
        <dbReference type="ARBA" id="ARBA00023015"/>
    </source>
</evidence>
<evidence type="ECO:0000313" key="6">
    <source>
        <dbReference type="Proteomes" id="UP001252875"/>
    </source>
</evidence>
<sequence length="277" mass="31820">MIEQKAIFAYQDRQRIIFGNEECLYVKPHPALQDYISNYTLTFPTKETISEEYTVIPHGCGTLIFALENQNFSSRLFGPATKAARVGDQAATFDQLFIVEFQPAGLYPFLGFKQDDLTDQLFSFELVQAKLNRAILELLETAESVQALIFGVDQLFLRAILQECPPELTASAKQIIRQSGNSSLKELSDAVFYSERHLTRLFNEYLGMSSKTFSRLVRVNRTIRLLNQPEGELTKVYEAAGYYDFSHFNRDFKRITGNTPQAYRRKMSDFYSEIAKF</sequence>
<dbReference type="InterPro" id="IPR009057">
    <property type="entry name" value="Homeodomain-like_sf"/>
</dbReference>
<keyword evidence="3" id="KW-0804">Transcription</keyword>
<proteinExistence type="predicted"/>
<keyword evidence="2" id="KW-0238">DNA-binding</keyword>
<organism evidence="5 6">
    <name type="scientific">Enterococcus hulanensis</name>
    <dbReference type="NCBI Taxonomy" id="2559929"/>
    <lineage>
        <taxon>Bacteria</taxon>
        <taxon>Bacillati</taxon>
        <taxon>Bacillota</taxon>
        <taxon>Bacilli</taxon>
        <taxon>Lactobacillales</taxon>
        <taxon>Enterococcaceae</taxon>
        <taxon>Enterococcus</taxon>
    </lineage>
</organism>
<protein>
    <submittedName>
        <fullName evidence="5">Helix-turn-helix domain-containing protein</fullName>
    </submittedName>
</protein>
<evidence type="ECO:0000259" key="4">
    <source>
        <dbReference type="PROSITE" id="PS01124"/>
    </source>
</evidence>
<dbReference type="InterPro" id="IPR018060">
    <property type="entry name" value="HTH_AraC"/>
</dbReference>
<keyword evidence="6" id="KW-1185">Reference proteome</keyword>
<reference evidence="5 6" key="1">
    <citation type="submission" date="2023-03" db="EMBL/GenBank/DDBJ databases">
        <authorList>
            <person name="Shen W."/>
            <person name="Cai J."/>
        </authorList>
    </citation>
    <scope>NUCLEOTIDE SEQUENCE [LARGE SCALE GENOMIC DNA]</scope>
    <source>
        <strain evidence="5 6">D6-4</strain>
    </source>
</reference>